<proteinExistence type="predicted"/>
<name>A0A1F7GEM1_9BACT</name>
<dbReference type="GO" id="GO:0004519">
    <property type="term" value="F:endonuclease activity"/>
    <property type="evidence" value="ECO:0007669"/>
    <property type="project" value="InterPro"/>
</dbReference>
<evidence type="ECO:0000259" key="1">
    <source>
        <dbReference type="Pfam" id="PF03161"/>
    </source>
</evidence>
<dbReference type="Proteomes" id="UP000178372">
    <property type="component" value="Unassembled WGS sequence"/>
</dbReference>
<organism evidence="2 3">
    <name type="scientific">Candidatus Roizmanbacteria bacterium RIFCSPHIGHO2_01_FULL_39_12b</name>
    <dbReference type="NCBI Taxonomy" id="1802030"/>
    <lineage>
        <taxon>Bacteria</taxon>
        <taxon>Candidatus Roizmaniibacteriota</taxon>
    </lineage>
</organism>
<dbReference type="EMBL" id="MFZF01000001">
    <property type="protein sequence ID" value="OGK17400.1"/>
    <property type="molecule type" value="Genomic_DNA"/>
</dbReference>
<dbReference type="Gene3D" id="3.10.28.10">
    <property type="entry name" value="Homing endonucleases"/>
    <property type="match status" value="2"/>
</dbReference>
<evidence type="ECO:0000313" key="3">
    <source>
        <dbReference type="Proteomes" id="UP000178372"/>
    </source>
</evidence>
<dbReference type="InterPro" id="IPR004860">
    <property type="entry name" value="LAGLIDADG_dom"/>
</dbReference>
<reference evidence="2 3" key="1">
    <citation type="journal article" date="2016" name="Nat. Commun.">
        <title>Thousands of microbial genomes shed light on interconnected biogeochemical processes in an aquifer system.</title>
        <authorList>
            <person name="Anantharaman K."/>
            <person name="Brown C.T."/>
            <person name="Hug L.A."/>
            <person name="Sharon I."/>
            <person name="Castelle C.J."/>
            <person name="Probst A.J."/>
            <person name="Thomas B.C."/>
            <person name="Singh A."/>
            <person name="Wilkins M.J."/>
            <person name="Karaoz U."/>
            <person name="Brodie E.L."/>
            <person name="Williams K.H."/>
            <person name="Hubbard S.S."/>
            <person name="Banfield J.F."/>
        </authorList>
    </citation>
    <scope>NUCLEOTIDE SEQUENCE [LARGE SCALE GENOMIC DNA]</scope>
</reference>
<dbReference type="Pfam" id="PF03161">
    <property type="entry name" value="LAGLIDADG_2"/>
    <property type="match status" value="1"/>
</dbReference>
<comment type="caution">
    <text evidence="2">The sequence shown here is derived from an EMBL/GenBank/DDBJ whole genome shotgun (WGS) entry which is preliminary data.</text>
</comment>
<accession>A0A1F7GEM1</accession>
<dbReference type="AlphaFoldDB" id="A0A1F7GEM1"/>
<dbReference type="SUPFAM" id="SSF55608">
    <property type="entry name" value="Homing endonucleases"/>
    <property type="match status" value="1"/>
</dbReference>
<dbReference type="InterPro" id="IPR027434">
    <property type="entry name" value="Homing_endonucl"/>
</dbReference>
<protein>
    <recommendedName>
        <fullName evidence="1">Homing endonuclease LAGLIDADG domain-containing protein</fullName>
    </recommendedName>
</protein>
<gene>
    <name evidence="2" type="ORF">A2690_00200</name>
</gene>
<evidence type="ECO:0000313" key="2">
    <source>
        <dbReference type="EMBL" id="OGK17400.1"/>
    </source>
</evidence>
<feature type="domain" description="Homing endonuclease LAGLIDADG" evidence="1">
    <location>
        <begin position="7"/>
        <end position="177"/>
    </location>
</feature>
<sequence length="201" mass="23834">MTKKQKDVLIGMILGDAYLQKTGEKNSRLRLEHTTNQKEYLEWKVNYLKNYFQNKAQDITRFNPVWKKTYNYVRIQSYSSPEFGKFQRLFYSQSKKIIPDTISTLLKSPISIAVWFMDDGYYYHRDNMAYIYIPNYDKQSLQYLMDALRSNFDLTAALKKKSKGLVLTFNVNETKKLMEIISEYVIPSMKYKISLNPVSTE</sequence>